<dbReference type="SUPFAM" id="SSF53756">
    <property type="entry name" value="UDP-Glycosyltransferase/glycogen phosphorylase"/>
    <property type="match status" value="1"/>
</dbReference>
<dbReference type="RefSeq" id="WP_184215849.1">
    <property type="nucleotide sequence ID" value="NZ_JACHMD010000001.1"/>
</dbReference>
<dbReference type="Proteomes" id="UP000573729">
    <property type="component" value="Unassembled WGS sequence"/>
</dbReference>
<name>A0A7W7FIQ2_9MICO</name>
<sequence>MTTTLRLVIDQPTPLADPDATHAARELAVALAQTAPSGCEVRGVAPADADREALAALPGVAGVDRLALRGATVAGLWRRGMRAGVGDGLVHSASLAAPLVRHDRVHDHDQTVVTLWDLQAWDAPETLPRGAAAWARGMLRRAVRHADAVVVPTHHLARRLADLAHLGDRIRVIAGAPAAALRVPSDEVGRRRELSLPEGYVLMSAASASTADLVVAFHAVATAGRDTAVVVLDVAEGEEPILADAASAAGIAEHRLHFRRRVDVPDRAAVYAGAVAFVAPESSSRFPWRVLDALRLGLPVVASASETNRELLLDGATLVEPGESEALGHALSETLASTDSVERLSILAADRGRAFSWLGAAERTWQLHAEL</sequence>
<organism evidence="2 3">
    <name type="scientific">Microbacterium marinum</name>
    <dbReference type="NCBI Taxonomy" id="421115"/>
    <lineage>
        <taxon>Bacteria</taxon>
        <taxon>Bacillati</taxon>
        <taxon>Actinomycetota</taxon>
        <taxon>Actinomycetes</taxon>
        <taxon>Micrococcales</taxon>
        <taxon>Microbacteriaceae</taxon>
        <taxon>Microbacterium</taxon>
    </lineage>
</organism>
<dbReference type="AlphaFoldDB" id="A0A7W7FIQ2"/>
<evidence type="ECO:0000313" key="3">
    <source>
        <dbReference type="Proteomes" id="UP000573729"/>
    </source>
</evidence>
<protein>
    <submittedName>
        <fullName evidence="2">Glycosyltransferase involved in cell wall biosynthesis</fullName>
    </submittedName>
</protein>
<evidence type="ECO:0000256" key="1">
    <source>
        <dbReference type="ARBA" id="ARBA00022679"/>
    </source>
</evidence>
<dbReference type="GO" id="GO:0016757">
    <property type="term" value="F:glycosyltransferase activity"/>
    <property type="evidence" value="ECO:0007669"/>
    <property type="project" value="TreeGrafter"/>
</dbReference>
<proteinExistence type="predicted"/>
<keyword evidence="1 2" id="KW-0808">Transferase</keyword>
<reference evidence="2 3" key="1">
    <citation type="submission" date="2020-08" db="EMBL/GenBank/DDBJ databases">
        <title>Sequencing the genomes of 1000 actinobacteria strains.</title>
        <authorList>
            <person name="Klenk H.-P."/>
        </authorList>
    </citation>
    <scope>NUCLEOTIDE SEQUENCE [LARGE SCALE GENOMIC DNA]</scope>
    <source>
        <strain evidence="2 3">DSM 24947</strain>
    </source>
</reference>
<keyword evidence="3" id="KW-1185">Reference proteome</keyword>
<comment type="caution">
    <text evidence="2">The sequence shown here is derived from an EMBL/GenBank/DDBJ whole genome shotgun (WGS) entry which is preliminary data.</text>
</comment>
<dbReference type="Pfam" id="PF13692">
    <property type="entry name" value="Glyco_trans_1_4"/>
    <property type="match status" value="1"/>
</dbReference>
<gene>
    <name evidence="2" type="ORF">BKA24_001047</name>
</gene>
<dbReference type="PANTHER" id="PTHR46401">
    <property type="entry name" value="GLYCOSYLTRANSFERASE WBBK-RELATED"/>
    <property type="match status" value="1"/>
</dbReference>
<evidence type="ECO:0000313" key="2">
    <source>
        <dbReference type="EMBL" id="MBB4666338.1"/>
    </source>
</evidence>
<accession>A0A7W7FIQ2</accession>
<dbReference type="Gene3D" id="3.40.50.2000">
    <property type="entry name" value="Glycogen Phosphorylase B"/>
    <property type="match status" value="2"/>
</dbReference>
<dbReference type="PANTHER" id="PTHR46401:SF2">
    <property type="entry name" value="GLYCOSYLTRANSFERASE WBBK-RELATED"/>
    <property type="match status" value="1"/>
</dbReference>
<dbReference type="GO" id="GO:0009103">
    <property type="term" value="P:lipopolysaccharide biosynthetic process"/>
    <property type="evidence" value="ECO:0007669"/>
    <property type="project" value="TreeGrafter"/>
</dbReference>
<dbReference type="EMBL" id="JACHMD010000001">
    <property type="protein sequence ID" value="MBB4666338.1"/>
    <property type="molecule type" value="Genomic_DNA"/>
</dbReference>